<comment type="caution">
    <text evidence="2">The sequence shown here is derived from an EMBL/GenBank/DDBJ whole genome shotgun (WGS) entry which is preliminary data.</text>
</comment>
<proteinExistence type="predicted"/>
<dbReference type="AlphaFoldDB" id="A0A7V4LBV0"/>
<name>A0A7V4LBV0_9BACT</name>
<reference evidence="2" key="1">
    <citation type="journal article" date="2020" name="mSystems">
        <title>Genome- and Community-Level Interaction Insights into Carbon Utilization and Element Cycling Functions of Hydrothermarchaeota in Hydrothermal Sediment.</title>
        <authorList>
            <person name="Zhou Z."/>
            <person name="Liu Y."/>
            <person name="Xu W."/>
            <person name="Pan J."/>
            <person name="Luo Z.H."/>
            <person name="Li M."/>
        </authorList>
    </citation>
    <scope>NUCLEOTIDE SEQUENCE [LARGE SCALE GENOMIC DNA]</scope>
    <source>
        <strain evidence="2">SpSt-548</strain>
    </source>
</reference>
<organism evidence="2">
    <name type="scientific">Desulfobacca acetoxidans</name>
    <dbReference type="NCBI Taxonomy" id="60893"/>
    <lineage>
        <taxon>Bacteria</taxon>
        <taxon>Pseudomonadati</taxon>
        <taxon>Thermodesulfobacteriota</taxon>
        <taxon>Desulfobaccia</taxon>
        <taxon>Desulfobaccales</taxon>
        <taxon>Desulfobaccaceae</taxon>
        <taxon>Desulfobacca</taxon>
    </lineage>
</organism>
<gene>
    <name evidence="2" type="ORF">ENT08_01490</name>
</gene>
<evidence type="ECO:0000313" key="2">
    <source>
        <dbReference type="EMBL" id="HGS04410.1"/>
    </source>
</evidence>
<feature type="domain" description="DUF3786" evidence="1">
    <location>
        <begin position="41"/>
        <end position="174"/>
    </location>
</feature>
<accession>A0A7V4LBV0</accession>
<evidence type="ECO:0000259" key="1">
    <source>
        <dbReference type="Pfam" id="PF12654"/>
    </source>
</evidence>
<dbReference type="Pfam" id="PF12654">
    <property type="entry name" value="DUF3786"/>
    <property type="match status" value="1"/>
</dbReference>
<dbReference type="EMBL" id="DSXI01000085">
    <property type="protein sequence ID" value="HGS04410.1"/>
    <property type="molecule type" value="Genomic_DNA"/>
</dbReference>
<sequence>MGEPADDALDAAMVQQLRDLDDGRGAILREVIDVFLADAPEAEPGFRRCLTVLLYLLQIDPAGLGPPVSPLELPGATLFFQKTGPHALPRAPLEERFGHDPRALGEVGRNLGGEALPQGDAAFTLRVFPGLQVGVILWQGDEDFPPQVSFTLPSRLEVFWQLDAVLALLEVVVKELLQAAGPLIGC</sequence>
<protein>
    <submittedName>
        <fullName evidence="2">DUF3786 domain-containing protein</fullName>
    </submittedName>
</protein>
<dbReference type="InterPro" id="IPR024264">
    <property type="entry name" value="DUF3786"/>
</dbReference>